<name>A0A937K1S5_9BACT</name>
<gene>
    <name evidence="1" type="ORF">JL102_22235</name>
</gene>
<keyword evidence="2" id="KW-1185">Reference proteome</keyword>
<evidence type="ECO:0000313" key="1">
    <source>
        <dbReference type="EMBL" id="MBL3658884.1"/>
    </source>
</evidence>
<proteinExistence type="predicted"/>
<comment type="caution">
    <text evidence="1">The sequence shown here is derived from an EMBL/GenBank/DDBJ whole genome shotgun (WGS) entry which is preliminary data.</text>
</comment>
<protein>
    <submittedName>
        <fullName evidence="1">Uncharacterized protein</fullName>
    </submittedName>
</protein>
<dbReference type="AlphaFoldDB" id="A0A937K1S5"/>
<evidence type="ECO:0000313" key="2">
    <source>
        <dbReference type="Proteomes" id="UP000659388"/>
    </source>
</evidence>
<sequence>MKKSFLSLAAIFIIFFLGKPESVVADVSLNINEIVRADTLGSHVNKEFTRNEGEGLEVFVNRVAYELYGEEVSRNHPAIETTHWVADVSTIILFFNTIIDDDDAVEGFILFSKDEIKYNLIRIDNYLPAGNGAEIASVFFANADSDPDKELIVLCTWPQRIKLTAEGTLYQTYIYDDLNSSVYQDKLIYLADISGHFGLEFEGWQEGDNVKARYKNASAIRAELKRLGY</sequence>
<dbReference type="Proteomes" id="UP000659388">
    <property type="component" value="Unassembled WGS sequence"/>
</dbReference>
<dbReference type="RefSeq" id="WP_202246678.1">
    <property type="nucleotide sequence ID" value="NZ_JAESIY010000019.1"/>
</dbReference>
<accession>A0A937K1S5</accession>
<organism evidence="1 2">
    <name type="scientific">Fulvivirga sediminis</name>
    <dbReference type="NCBI Taxonomy" id="2803949"/>
    <lineage>
        <taxon>Bacteria</taxon>
        <taxon>Pseudomonadati</taxon>
        <taxon>Bacteroidota</taxon>
        <taxon>Cytophagia</taxon>
        <taxon>Cytophagales</taxon>
        <taxon>Fulvivirgaceae</taxon>
        <taxon>Fulvivirga</taxon>
    </lineage>
</organism>
<reference evidence="1" key="1">
    <citation type="submission" date="2021-01" db="EMBL/GenBank/DDBJ databases">
        <title>Fulvivirga kasyanovii gen. nov., sp nov., a novel member of the phylum Bacteroidetes isolated from seawater in a mussel farm.</title>
        <authorList>
            <person name="Zhao L.-H."/>
            <person name="Wang Z.-J."/>
        </authorList>
    </citation>
    <scope>NUCLEOTIDE SEQUENCE</scope>
    <source>
        <strain evidence="1">2943</strain>
    </source>
</reference>
<dbReference type="EMBL" id="JAESIY010000019">
    <property type="protein sequence ID" value="MBL3658884.1"/>
    <property type="molecule type" value="Genomic_DNA"/>
</dbReference>